<dbReference type="InterPro" id="IPR007454">
    <property type="entry name" value="UPF0250_YbeD-like"/>
</dbReference>
<dbReference type="Pfam" id="PF04359">
    <property type="entry name" value="DUF493"/>
    <property type="match status" value="1"/>
</dbReference>
<evidence type="ECO:0000313" key="1">
    <source>
        <dbReference type="EMBL" id="CAE7244437.1"/>
    </source>
</evidence>
<feature type="non-terminal residue" evidence="1">
    <location>
        <position position="1"/>
    </location>
</feature>
<dbReference type="Proteomes" id="UP000649617">
    <property type="component" value="Unassembled WGS sequence"/>
</dbReference>
<sequence length="228" mass="24078">MEPLPASSTAAAATRAPVLAQAPCRGALGSAGKRSWGSPPAVALVAAGAVCQTRRVRGPPSLRQRPSGLCCAAEPEEASDQGSSPGDAVVDDVEYFFVSGDKEEGEAVAADVLERVNMVTRAHQGLYKAPEGVPDTEQGVGALTGALTSFPTEQEWQVVGKTKTDADREHFLQSVREAVSQHTGELGAEALSVQTRLGGRYTSVRIRQQVWCVEQISRVLDELKGLPE</sequence>
<accession>A0A812LBG5</accession>
<dbReference type="InterPro" id="IPR027471">
    <property type="entry name" value="YbeD-like_sf"/>
</dbReference>
<organism evidence="1 2">
    <name type="scientific">Symbiodinium pilosum</name>
    <name type="common">Dinoflagellate</name>
    <dbReference type="NCBI Taxonomy" id="2952"/>
    <lineage>
        <taxon>Eukaryota</taxon>
        <taxon>Sar</taxon>
        <taxon>Alveolata</taxon>
        <taxon>Dinophyceae</taxon>
        <taxon>Suessiales</taxon>
        <taxon>Symbiodiniaceae</taxon>
        <taxon>Symbiodinium</taxon>
    </lineage>
</organism>
<dbReference type="Gene3D" id="3.30.70.260">
    <property type="match status" value="1"/>
</dbReference>
<dbReference type="AlphaFoldDB" id="A0A812LBG5"/>
<keyword evidence="2" id="KW-1185">Reference proteome</keyword>
<reference evidence="1" key="1">
    <citation type="submission" date="2021-02" db="EMBL/GenBank/DDBJ databases">
        <authorList>
            <person name="Dougan E. K."/>
            <person name="Rhodes N."/>
            <person name="Thang M."/>
            <person name="Chan C."/>
        </authorList>
    </citation>
    <scope>NUCLEOTIDE SEQUENCE</scope>
</reference>
<name>A0A812LBG5_SYMPI</name>
<dbReference type="OrthoDB" id="43442at2759"/>
<evidence type="ECO:0000313" key="2">
    <source>
        <dbReference type="Proteomes" id="UP000649617"/>
    </source>
</evidence>
<comment type="caution">
    <text evidence="1">The sequence shown here is derived from an EMBL/GenBank/DDBJ whole genome shotgun (WGS) entry which is preliminary data.</text>
</comment>
<dbReference type="EMBL" id="CAJNIZ010005780">
    <property type="protein sequence ID" value="CAE7244437.1"/>
    <property type="molecule type" value="Genomic_DNA"/>
</dbReference>
<proteinExistence type="predicted"/>
<dbReference type="SUPFAM" id="SSF117991">
    <property type="entry name" value="YbeD/HP0495-like"/>
    <property type="match status" value="1"/>
</dbReference>
<protein>
    <submittedName>
        <fullName evidence="1">Uncharacterized protein</fullName>
    </submittedName>
</protein>
<gene>
    <name evidence="1" type="ORF">SPIL2461_LOCUS4401</name>
</gene>